<dbReference type="EMBL" id="FNTV01000002">
    <property type="protein sequence ID" value="SEF13132.1"/>
    <property type="molecule type" value="Genomic_DNA"/>
</dbReference>
<sequence>MHTEMLRFAVTVHDAGELARLMGGSVLLTAAVVIAVGFRRQKRRRDLKGD</sequence>
<dbReference type="AlphaFoldDB" id="A0A1H5PGS7"/>
<feature type="transmembrane region" description="Helical" evidence="1">
    <location>
        <begin position="20"/>
        <end position="38"/>
    </location>
</feature>
<evidence type="ECO:0000313" key="3">
    <source>
        <dbReference type="Proteomes" id="UP000182725"/>
    </source>
</evidence>
<name>A0A1H5PGS7_9MICC</name>
<organism evidence="2 3">
    <name type="scientific">Arthrobacter alpinus</name>
    <dbReference type="NCBI Taxonomy" id="656366"/>
    <lineage>
        <taxon>Bacteria</taxon>
        <taxon>Bacillati</taxon>
        <taxon>Actinomycetota</taxon>
        <taxon>Actinomycetes</taxon>
        <taxon>Micrococcales</taxon>
        <taxon>Micrococcaceae</taxon>
        <taxon>Arthrobacter</taxon>
    </lineage>
</organism>
<keyword evidence="1" id="KW-1133">Transmembrane helix</keyword>
<gene>
    <name evidence="2" type="ORF">SAMN04489740_4336</name>
</gene>
<evidence type="ECO:0000256" key="1">
    <source>
        <dbReference type="SAM" id="Phobius"/>
    </source>
</evidence>
<evidence type="ECO:0000313" key="2">
    <source>
        <dbReference type="EMBL" id="SEF13132.1"/>
    </source>
</evidence>
<dbReference type="Proteomes" id="UP000182725">
    <property type="component" value="Unassembled WGS sequence"/>
</dbReference>
<protein>
    <submittedName>
        <fullName evidence="2">Uncharacterized protein</fullName>
    </submittedName>
</protein>
<keyword evidence="1" id="KW-0812">Transmembrane</keyword>
<dbReference type="RefSeq" id="WP_170835554.1">
    <property type="nucleotide sequence ID" value="NZ_FNTV01000002.1"/>
</dbReference>
<keyword evidence="1" id="KW-0472">Membrane</keyword>
<proteinExistence type="predicted"/>
<accession>A0A1H5PGS7</accession>
<reference evidence="2 3" key="1">
    <citation type="submission" date="2016-10" db="EMBL/GenBank/DDBJ databases">
        <authorList>
            <person name="de Groot N.N."/>
        </authorList>
    </citation>
    <scope>NUCLEOTIDE SEQUENCE [LARGE SCALE GENOMIC DNA]</scope>
    <source>
        <strain evidence="2 3">DSM 22274</strain>
    </source>
</reference>